<dbReference type="PANTHER" id="PTHR40064:SF1">
    <property type="entry name" value="MEMBRANE PROTEIN"/>
    <property type="match status" value="1"/>
</dbReference>
<dbReference type="STRING" id="1048340.SAMN05444487_10737"/>
<dbReference type="InterPro" id="IPR021062">
    <property type="entry name" value="ArAE_1_C"/>
</dbReference>
<feature type="domain" description="Putative aromatic acid exporter C-terminal" evidence="7">
    <location>
        <begin position="147"/>
        <end position="312"/>
    </location>
</feature>
<keyword evidence="4 6" id="KW-1133">Transmembrane helix</keyword>
<dbReference type="RefSeq" id="WP_281242009.1">
    <property type="nucleotide sequence ID" value="NZ_FNNQ01000007.1"/>
</dbReference>
<name>A0A1H2X0H0_9BACL</name>
<accession>A0A1H2X0H0</accession>
<dbReference type="AlphaFoldDB" id="A0A1H2X0H0"/>
<dbReference type="GO" id="GO:0005886">
    <property type="term" value="C:plasma membrane"/>
    <property type="evidence" value="ECO:0007669"/>
    <property type="project" value="UniProtKB-SubCell"/>
</dbReference>
<comment type="subcellular location">
    <subcellularLocation>
        <location evidence="1">Cell membrane</location>
        <topology evidence="1">Multi-pass membrane protein</topology>
    </subcellularLocation>
</comment>
<gene>
    <name evidence="8" type="ORF">SAMN05444487_10737</name>
</gene>
<evidence type="ECO:0000313" key="8">
    <source>
        <dbReference type="EMBL" id="SDW86268.1"/>
    </source>
</evidence>
<reference evidence="8 9" key="1">
    <citation type="submission" date="2016-10" db="EMBL/GenBank/DDBJ databases">
        <authorList>
            <person name="de Groot N.N."/>
        </authorList>
    </citation>
    <scope>NUCLEOTIDE SEQUENCE [LARGE SCALE GENOMIC DNA]</scope>
    <source>
        <strain evidence="8 9">DSM 45610</strain>
    </source>
</reference>
<evidence type="ECO:0000256" key="6">
    <source>
        <dbReference type="SAM" id="Phobius"/>
    </source>
</evidence>
<dbReference type="InterPro" id="IPR052984">
    <property type="entry name" value="UPF0421"/>
</dbReference>
<evidence type="ECO:0000256" key="3">
    <source>
        <dbReference type="ARBA" id="ARBA00022692"/>
    </source>
</evidence>
<evidence type="ECO:0000313" key="9">
    <source>
        <dbReference type="Proteomes" id="UP000198534"/>
    </source>
</evidence>
<dbReference type="Pfam" id="PF11728">
    <property type="entry name" value="ArAE_1_C"/>
    <property type="match status" value="1"/>
</dbReference>
<feature type="transmembrane region" description="Helical" evidence="6">
    <location>
        <begin position="118"/>
        <end position="143"/>
    </location>
</feature>
<feature type="transmembrane region" description="Helical" evidence="6">
    <location>
        <begin position="79"/>
        <end position="97"/>
    </location>
</feature>
<proteinExistence type="predicted"/>
<evidence type="ECO:0000259" key="7">
    <source>
        <dbReference type="Pfam" id="PF11728"/>
    </source>
</evidence>
<dbReference type="Gene3D" id="1.20.120.940">
    <property type="entry name" value="Putative aromatic acid exporter, C-terminal domain"/>
    <property type="match status" value="1"/>
</dbReference>
<protein>
    <submittedName>
        <fullName evidence="8">Uncharacterized membrane protein YgaE, UPF0421/DUF939 family</fullName>
    </submittedName>
</protein>
<keyword evidence="9" id="KW-1185">Reference proteome</keyword>
<dbReference type="Proteomes" id="UP000198534">
    <property type="component" value="Unassembled WGS sequence"/>
</dbReference>
<evidence type="ECO:0000256" key="2">
    <source>
        <dbReference type="ARBA" id="ARBA00022475"/>
    </source>
</evidence>
<dbReference type="PANTHER" id="PTHR40064">
    <property type="entry name" value="MEMBRANE PROTEIN-RELATED"/>
    <property type="match status" value="1"/>
</dbReference>
<organism evidence="8 9">
    <name type="scientific">Marininema mesophilum</name>
    <dbReference type="NCBI Taxonomy" id="1048340"/>
    <lineage>
        <taxon>Bacteria</taxon>
        <taxon>Bacillati</taxon>
        <taxon>Bacillota</taxon>
        <taxon>Bacilli</taxon>
        <taxon>Bacillales</taxon>
        <taxon>Thermoactinomycetaceae</taxon>
        <taxon>Marininema</taxon>
    </lineage>
</organism>
<evidence type="ECO:0000256" key="4">
    <source>
        <dbReference type="ARBA" id="ARBA00022989"/>
    </source>
</evidence>
<dbReference type="Pfam" id="PF06081">
    <property type="entry name" value="ArAE_1"/>
    <property type="match status" value="1"/>
</dbReference>
<evidence type="ECO:0000256" key="5">
    <source>
        <dbReference type="ARBA" id="ARBA00023136"/>
    </source>
</evidence>
<dbReference type="EMBL" id="FNNQ01000007">
    <property type="protein sequence ID" value="SDW86268.1"/>
    <property type="molecule type" value="Genomic_DNA"/>
</dbReference>
<dbReference type="InterPro" id="IPR038323">
    <property type="entry name" value="ArAE_1_C_sf"/>
</dbReference>
<feature type="transmembrane region" description="Helical" evidence="6">
    <location>
        <begin position="16"/>
        <end position="42"/>
    </location>
</feature>
<keyword evidence="3 6" id="KW-0812">Transmembrane</keyword>
<sequence>MKIGIGYRTLKTALGAALAIGTAQLFDLQFYASAGILTILCVKESRKRSLINAWERILSCILGLAVAALLFTIIGYNPWTIGIVILALIPLLLYFKAEEGLVSSAVVILHLYTLKKITLPLIFNELSLVLIGIGFALIMNLYMPNQEKLLDTYRKEIERNFQRIFSEFSRFLREGYMDWDGKEITETSQLIDTARQLAMTEVENRLNPEEDFYVRYFQMRQKQFGVIERLVGIISRLDRNCFVQGERIADFLDELSDAIHPGNTAFHYLKELQAMREEFRDSPLPQSRREFETRAALYQLVHEIRQYLIIKKELSPRYASKSDVYKPRVE</sequence>
<keyword evidence="5 6" id="KW-0472">Membrane</keyword>
<feature type="transmembrane region" description="Helical" evidence="6">
    <location>
        <begin position="54"/>
        <end position="73"/>
    </location>
</feature>
<keyword evidence="2" id="KW-1003">Cell membrane</keyword>
<dbReference type="InterPro" id="IPR010343">
    <property type="entry name" value="ArAE_1"/>
</dbReference>
<evidence type="ECO:0000256" key="1">
    <source>
        <dbReference type="ARBA" id="ARBA00004651"/>
    </source>
</evidence>